<evidence type="ECO:0000313" key="1">
    <source>
        <dbReference type="EMBL" id="CEM33736.1"/>
    </source>
</evidence>
<dbReference type="InterPro" id="IPR000653">
    <property type="entry name" value="DegT/StrS_aminotransferase"/>
</dbReference>
<dbReference type="PANTHER" id="PTHR30244:SF34">
    <property type="entry name" value="DTDP-4-AMINO-4,6-DIDEOXYGALACTOSE TRANSAMINASE"/>
    <property type="match status" value="1"/>
</dbReference>
<dbReference type="SUPFAM" id="SSF53383">
    <property type="entry name" value="PLP-dependent transferases"/>
    <property type="match status" value="1"/>
</dbReference>
<accession>A0A0G4GST1</accession>
<dbReference type="Pfam" id="PF01041">
    <property type="entry name" value="DegT_DnrJ_EryC1"/>
    <property type="match status" value="1"/>
</dbReference>
<gene>
    <name evidence="1" type="ORF">Cvel_23226</name>
</gene>
<dbReference type="InterPro" id="IPR015422">
    <property type="entry name" value="PyrdxlP-dep_Trfase_small"/>
</dbReference>
<dbReference type="GO" id="GO:0030170">
    <property type="term" value="F:pyridoxal phosphate binding"/>
    <property type="evidence" value="ECO:0007669"/>
    <property type="project" value="TreeGrafter"/>
</dbReference>
<evidence type="ECO:0008006" key="2">
    <source>
        <dbReference type="Google" id="ProtNLM"/>
    </source>
</evidence>
<proteinExistence type="predicted"/>
<name>A0A0G4GST1_9ALVE</name>
<protein>
    <recommendedName>
        <fullName evidence="2">DegT/DnrJ/EryC1/StrS aminotransferase family protein</fullName>
    </recommendedName>
</protein>
<dbReference type="GO" id="GO:0008483">
    <property type="term" value="F:transaminase activity"/>
    <property type="evidence" value="ECO:0007669"/>
    <property type="project" value="TreeGrafter"/>
</dbReference>
<dbReference type="InterPro" id="IPR015421">
    <property type="entry name" value="PyrdxlP-dep_Trfase_major"/>
</dbReference>
<dbReference type="VEuPathDB" id="CryptoDB:Cvel_23226"/>
<dbReference type="EMBL" id="CDMZ01001514">
    <property type="protein sequence ID" value="CEM33736.1"/>
    <property type="molecule type" value="Genomic_DNA"/>
</dbReference>
<dbReference type="Gene3D" id="3.40.640.10">
    <property type="entry name" value="Type I PLP-dependent aspartate aminotransferase-like (Major domain)"/>
    <property type="match status" value="1"/>
</dbReference>
<dbReference type="PIRSF" id="PIRSF000390">
    <property type="entry name" value="PLP_StrS"/>
    <property type="match status" value="1"/>
</dbReference>
<dbReference type="AlphaFoldDB" id="A0A0G4GST1"/>
<dbReference type="PANTHER" id="PTHR30244">
    <property type="entry name" value="TRANSAMINASE"/>
    <property type="match status" value="1"/>
</dbReference>
<dbReference type="Gene3D" id="3.90.1150.10">
    <property type="entry name" value="Aspartate Aminotransferase, domain 1"/>
    <property type="match status" value="1"/>
</dbReference>
<sequence>MPKKIWYAPNKFEAYGEEEIKAVESCLRDGWLAPGPRTAEFEEKVSAFFGKKYGVFVNSGSSANLCGLAALEFKPGDEIITPACTFSTVLAPVEQLGLKAVFCDVEEGRYVPSVDQILACVTDKTVCCFIPNLVGSKPDWAELKKRLPRKDIVLFEDSCDTMTHTPESDVAAISFYASHVITAGGTGGMVMFNDEKLKKKALMFRDWGRIGDNSEQVSDRFNHDIDGIKYDWKFLYGVKGYNFKACEMNAAFGLVQLSKLDKFQKIRRENIDRFVQNLKKGGTELVLPKDHEKFDWLCLPLMSKNRLSLLNHLEANDVQTRVCMAGNITRHPAYRHYLKEFPESDRVMAEGFMLGAHHGLTPEDVDRVCGLILEWEKDQKKGGS</sequence>
<organism evidence="1">
    <name type="scientific">Chromera velia CCMP2878</name>
    <dbReference type="NCBI Taxonomy" id="1169474"/>
    <lineage>
        <taxon>Eukaryota</taxon>
        <taxon>Sar</taxon>
        <taxon>Alveolata</taxon>
        <taxon>Colpodellida</taxon>
        <taxon>Chromeraceae</taxon>
        <taxon>Chromera</taxon>
    </lineage>
</organism>
<dbReference type="GO" id="GO:0000271">
    <property type="term" value="P:polysaccharide biosynthetic process"/>
    <property type="evidence" value="ECO:0007669"/>
    <property type="project" value="TreeGrafter"/>
</dbReference>
<dbReference type="InterPro" id="IPR015424">
    <property type="entry name" value="PyrdxlP-dep_Trfase"/>
</dbReference>
<reference evidence="1" key="1">
    <citation type="submission" date="2014-11" db="EMBL/GenBank/DDBJ databases">
        <authorList>
            <person name="Otto D Thomas"/>
            <person name="Naeem Raeece"/>
        </authorList>
    </citation>
    <scope>NUCLEOTIDE SEQUENCE</scope>
</reference>